<dbReference type="InterPro" id="IPR035963">
    <property type="entry name" value="FERM_2"/>
</dbReference>
<dbReference type="InterPro" id="IPR019749">
    <property type="entry name" value="Band_41_domain"/>
</dbReference>
<dbReference type="Gene3D" id="2.30.29.30">
    <property type="entry name" value="Pleckstrin-homology domain (PH domain)/Phosphotyrosine-binding domain (PTB)"/>
    <property type="match status" value="1"/>
</dbReference>
<evidence type="ECO:0000313" key="4">
    <source>
        <dbReference type="Proteomes" id="UP000038040"/>
    </source>
</evidence>
<dbReference type="InterPro" id="IPR011993">
    <property type="entry name" value="PH-like_dom_sf"/>
</dbReference>
<dbReference type="InterPro" id="IPR000299">
    <property type="entry name" value="FERM_domain"/>
</dbReference>
<feature type="domain" description="FERM" evidence="2">
    <location>
        <begin position="53"/>
        <end position="440"/>
    </location>
</feature>
<dbReference type="WBParaSite" id="DME_0000027101-mRNA-1">
    <property type="protein sequence ID" value="DME_0000027101-mRNA-1"/>
    <property type="gene ID" value="DME_0000027101"/>
</dbReference>
<dbReference type="GO" id="GO:0090090">
    <property type="term" value="P:negative regulation of canonical Wnt signaling pathway"/>
    <property type="evidence" value="ECO:0007669"/>
    <property type="project" value="TreeGrafter"/>
</dbReference>
<sequence length="529" mass="61105">MKRPNILCSELSSDLSLKALNDSPVNDSPVGCVLRDIATKQTNQCQKIRDQSLDVTVLLPDRRGFKFPSLVGKNIYAADLLLRMADHLKVDRKLMKECCSLWMVSPFLEVQLKPHHVPFEIREHWSDLLNRFADVDQKEKNCDEPFLYLKRNVYLSVQREIEVFFSNIYLHVRIAEWLSCSADYFWITVVYAIKFQIEDQSEYLTEILYLCAKQEVLEGRYPCDIETSIRLAALQLSIDLGSFDQCKYTACAVSDIVDKFIPVQHVQNVKSMYLFGFPIFGCKGLESDIIDELKIISSKYGNNHSKRKAYLEIVRCFPFYGSAFFHGYVERPPARSLKDIKRMILAMAIPEIEVYIGINYDYITIIDSSSHEILLIQSLSGCTWHYIDGFILHKTIFSHQAIMMEALMNILYNIVLSKNEEIKFIDDDEKECNNTHYYEKLKENKGESLFDELTFFNRKSIKIPAVSIDCDAVPTSFCNLEFKCKAQANGQYSRNSCVRQLDKLCLATFDGTERCIKAEGSLRYVFSEV</sequence>
<evidence type="ECO:0000256" key="1">
    <source>
        <dbReference type="ARBA" id="ARBA00039547"/>
    </source>
</evidence>
<dbReference type="Proteomes" id="UP000274756">
    <property type="component" value="Unassembled WGS sequence"/>
</dbReference>
<dbReference type="Proteomes" id="UP000038040">
    <property type="component" value="Unplaced"/>
</dbReference>
<dbReference type="SMART" id="SM00295">
    <property type="entry name" value="B41"/>
    <property type="match status" value="1"/>
</dbReference>
<dbReference type="GO" id="GO:0005886">
    <property type="term" value="C:plasma membrane"/>
    <property type="evidence" value="ECO:0007669"/>
    <property type="project" value="TreeGrafter"/>
</dbReference>
<dbReference type="PROSITE" id="PS50057">
    <property type="entry name" value="FERM_3"/>
    <property type="match status" value="1"/>
</dbReference>
<dbReference type="InterPro" id="IPR019748">
    <property type="entry name" value="FERM_central"/>
</dbReference>
<dbReference type="OrthoDB" id="2142533at2759"/>
<evidence type="ECO:0000313" key="6">
    <source>
        <dbReference type="WBParaSite" id="DME_0000027101-mRNA-1"/>
    </source>
</evidence>
<reference evidence="6" key="1">
    <citation type="submission" date="2017-02" db="UniProtKB">
        <authorList>
            <consortium name="WormBaseParasite"/>
        </authorList>
    </citation>
    <scope>IDENTIFICATION</scope>
</reference>
<evidence type="ECO:0000259" key="2">
    <source>
        <dbReference type="PROSITE" id="PS50057"/>
    </source>
</evidence>
<accession>A0A0N4U118</accession>
<evidence type="ECO:0000313" key="3">
    <source>
        <dbReference type="EMBL" id="VDN54658.1"/>
    </source>
</evidence>
<dbReference type="Gene3D" id="3.10.20.90">
    <property type="entry name" value="Phosphatidylinositol 3-kinase Catalytic Subunit, Chain A, domain 1"/>
    <property type="match status" value="1"/>
</dbReference>
<name>A0A0N4U118_DRAME</name>
<proteinExistence type="predicted"/>
<organism evidence="4 6">
    <name type="scientific">Dracunculus medinensis</name>
    <name type="common">Guinea worm</name>
    <dbReference type="NCBI Taxonomy" id="318479"/>
    <lineage>
        <taxon>Eukaryota</taxon>
        <taxon>Metazoa</taxon>
        <taxon>Ecdysozoa</taxon>
        <taxon>Nematoda</taxon>
        <taxon>Chromadorea</taxon>
        <taxon>Rhabditida</taxon>
        <taxon>Spirurina</taxon>
        <taxon>Dracunculoidea</taxon>
        <taxon>Dracunculidae</taxon>
        <taxon>Dracunculus</taxon>
    </lineage>
</organism>
<dbReference type="Gene3D" id="1.20.80.10">
    <property type="match status" value="1"/>
</dbReference>
<dbReference type="CDD" id="cd14473">
    <property type="entry name" value="FERM_B-lobe"/>
    <property type="match status" value="1"/>
</dbReference>
<dbReference type="PANTHER" id="PTHR13283:SF10">
    <property type="entry name" value="FERM DOMAIN-CONTAINING PROTEIN 8"/>
    <property type="match status" value="1"/>
</dbReference>
<dbReference type="InterPro" id="IPR051594">
    <property type="entry name" value="KRIT1/FRMD8"/>
</dbReference>
<dbReference type="InterPro" id="IPR014352">
    <property type="entry name" value="FERM/acyl-CoA-bd_prot_sf"/>
</dbReference>
<dbReference type="SUPFAM" id="SSF47031">
    <property type="entry name" value="Second domain of FERM"/>
    <property type="match status" value="1"/>
</dbReference>
<keyword evidence="5" id="KW-1185">Reference proteome</keyword>
<dbReference type="STRING" id="318479.A0A0N4U118"/>
<protein>
    <recommendedName>
        <fullName evidence="1">FERM domain-containing protein 8</fullName>
    </recommendedName>
</protein>
<reference evidence="3 5" key="2">
    <citation type="submission" date="2018-11" db="EMBL/GenBank/DDBJ databases">
        <authorList>
            <consortium name="Pathogen Informatics"/>
        </authorList>
    </citation>
    <scope>NUCLEOTIDE SEQUENCE [LARGE SCALE GENOMIC DNA]</scope>
</reference>
<dbReference type="EMBL" id="UYYG01001150">
    <property type="protein sequence ID" value="VDN54658.1"/>
    <property type="molecule type" value="Genomic_DNA"/>
</dbReference>
<evidence type="ECO:0000313" key="5">
    <source>
        <dbReference type="Proteomes" id="UP000274756"/>
    </source>
</evidence>
<dbReference type="AlphaFoldDB" id="A0A0N4U118"/>
<dbReference type="PANTHER" id="PTHR13283">
    <property type="entry name" value="KREV INTERACTION TRAPPED 1-RELATED"/>
    <property type="match status" value="1"/>
</dbReference>
<dbReference type="Pfam" id="PF00373">
    <property type="entry name" value="FERM_M"/>
    <property type="match status" value="1"/>
</dbReference>
<gene>
    <name evidence="3" type="ORF">DME_LOCUS4631</name>
</gene>